<feature type="domain" description="DUF6571" evidence="1">
    <location>
        <begin position="330"/>
        <end position="607"/>
    </location>
</feature>
<dbReference type="Proteomes" id="UP001620295">
    <property type="component" value="Unassembled WGS sequence"/>
</dbReference>
<reference evidence="2 3" key="1">
    <citation type="submission" date="2024-11" db="EMBL/GenBank/DDBJ databases">
        <title>The Natural Products Discovery Center: Release of the First 8490 Sequenced Strains for Exploring Actinobacteria Biosynthetic Diversity.</title>
        <authorList>
            <person name="Kalkreuter E."/>
            <person name="Kautsar S.A."/>
            <person name="Yang D."/>
            <person name="Bader C.D."/>
            <person name="Teijaro C.N."/>
            <person name="Fluegel L."/>
            <person name="Davis C.M."/>
            <person name="Simpson J.R."/>
            <person name="Lauterbach L."/>
            <person name="Steele A.D."/>
            <person name="Gui C."/>
            <person name="Meng S."/>
            <person name="Li G."/>
            <person name="Viehrig K."/>
            <person name="Ye F."/>
            <person name="Su P."/>
            <person name="Kiefer A.F."/>
            <person name="Nichols A."/>
            <person name="Cepeda A.J."/>
            <person name="Yan W."/>
            <person name="Fan B."/>
            <person name="Jiang Y."/>
            <person name="Adhikari A."/>
            <person name="Zheng C.-J."/>
            <person name="Schuster L."/>
            <person name="Cowan T.M."/>
            <person name="Smanski M.J."/>
            <person name="Chevrette M.G."/>
            <person name="De Carvalho L.P.S."/>
            <person name="Shen B."/>
        </authorList>
    </citation>
    <scope>NUCLEOTIDE SEQUENCE [LARGE SCALE GENOMIC DNA]</scope>
    <source>
        <strain evidence="2 3">NPDC020863</strain>
    </source>
</reference>
<dbReference type="Pfam" id="PF20211">
    <property type="entry name" value="DUF6571"/>
    <property type="match status" value="1"/>
</dbReference>
<accession>A0ABW8LNR7</accession>
<proteinExistence type="predicted"/>
<organism evidence="2 3">
    <name type="scientific">Streptomyces milbemycinicus</name>
    <dbReference type="NCBI Taxonomy" id="476552"/>
    <lineage>
        <taxon>Bacteria</taxon>
        <taxon>Bacillati</taxon>
        <taxon>Actinomycetota</taxon>
        <taxon>Actinomycetes</taxon>
        <taxon>Kitasatosporales</taxon>
        <taxon>Streptomycetaceae</taxon>
        <taxon>Streptomyces</taxon>
    </lineage>
</organism>
<gene>
    <name evidence="2" type="ORF">ACI2L5_21770</name>
</gene>
<protein>
    <submittedName>
        <fullName evidence="2">DUF6571 family protein</fullName>
    </submittedName>
</protein>
<sequence length="688" mass="75489">MTQLTFEHVLHARLSRLNDAVDDWSAMITKLEELAAEARNGLKARSDTAHWEGANADVTRPFVDKTTKEFQDALTQATSIRNILHDALAAFTAAKGALRQIADHPPTGVTIWPDGVVARSLHPDRRGEGNTDPGPSAETLDAVRERIKHAVDQAAEADETVARALDDILAGHPYDFGSDRYTSLDDYRRQDREQATRDADAALELAVKSASLTDAQLARLDSLLADNRDDPVFAERFTTGLGARGSLTFYAGITDPRQSPRPSDARVKELGEIQQHLGLVLAQATHGDSPRMRAWKSEVIALGPQVLDLPDHQQAYGFQAMSNLMRNGVYDKRFLNDYGTALVKTDQAMKMPRSFWNGPLVQNNHLNFGADNDFGRDPMTGFLKALGHNPDAATEFFGATAPQDNAQYLLKDRLAFPDGLPEGPVASRDATGAALFAAATGLDPDDRHARFMEHTADHRQVLERSLGYLAETGDGFPPELRDDMAKVLANHGDEVHRATSALDPESSPLDREELLEVSKQISRNQDAYGILNEGLNHEMVRDIHVGGTGDPRETLLRAGHTVGFLEEARYLALHTDKEDPSWKAKWGYHLVGGTVGFLPAVGDIAQRGVDVVAYAWQQEEHERINDKLSDDNNKTFTVRERQLAALADEWAKANPHHPSADDPYILRNDIGGAAYDGNGRAKGLAGAQ</sequence>
<evidence type="ECO:0000259" key="1">
    <source>
        <dbReference type="Pfam" id="PF20211"/>
    </source>
</evidence>
<dbReference type="EMBL" id="JBJDQH010000007">
    <property type="protein sequence ID" value="MFK4267541.1"/>
    <property type="molecule type" value="Genomic_DNA"/>
</dbReference>
<dbReference type="RefSeq" id="WP_404746891.1">
    <property type="nucleotide sequence ID" value="NZ_JBJDQH010000007.1"/>
</dbReference>
<evidence type="ECO:0000313" key="3">
    <source>
        <dbReference type="Proteomes" id="UP001620295"/>
    </source>
</evidence>
<comment type="caution">
    <text evidence="2">The sequence shown here is derived from an EMBL/GenBank/DDBJ whole genome shotgun (WGS) entry which is preliminary data.</text>
</comment>
<evidence type="ECO:0000313" key="2">
    <source>
        <dbReference type="EMBL" id="MFK4267541.1"/>
    </source>
</evidence>
<keyword evidence="3" id="KW-1185">Reference proteome</keyword>
<name>A0ABW8LNR7_9ACTN</name>
<dbReference type="InterPro" id="IPR046701">
    <property type="entry name" value="DUF6571"/>
</dbReference>